<organism evidence="2 3">
    <name type="scientific">Streptomyces minutiscleroticus</name>
    <dbReference type="NCBI Taxonomy" id="68238"/>
    <lineage>
        <taxon>Bacteria</taxon>
        <taxon>Bacillati</taxon>
        <taxon>Actinomycetota</taxon>
        <taxon>Actinomycetes</taxon>
        <taxon>Kitasatosporales</taxon>
        <taxon>Streptomycetaceae</taxon>
        <taxon>Streptomyces</taxon>
    </lineage>
</organism>
<dbReference type="EMBL" id="BMVU01000012">
    <property type="protein sequence ID" value="GGX74213.1"/>
    <property type="molecule type" value="Genomic_DNA"/>
</dbReference>
<feature type="region of interest" description="Disordered" evidence="1">
    <location>
        <begin position="1"/>
        <end position="86"/>
    </location>
</feature>
<keyword evidence="3" id="KW-1185">Reference proteome</keyword>
<name>A0A918KRL3_9ACTN</name>
<reference evidence="2" key="2">
    <citation type="submission" date="2020-09" db="EMBL/GenBank/DDBJ databases">
        <authorList>
            <person name="Sun Q."/>
            <person name="Ohkuma M."/>
        </authorList>
    </citation>
    <scope>NUCLEOTIDE SEQUENCE</scope>
    <source>
        <strain evidence="2">JCM 4790</strain>
    </source>
</reference>
<comment type="caution">
    <text evidence="2">The sequence shown here is derived from an EMBL/GenBank/DDBJ whole genome shotgun (WGS) entry which is preliminary data.</text>
</comment>
<evidence type="ECO:0000313" key="3">
    <source>
        <dbReference type="Proteomes" id="UP000619244"/>
    </source>
</evidence>
<accession>A0A918KRL3</accession>
<evidence type="ECO:0000256" key="1">
    <source>
        <dbReference type="SAM" id="MobiDB-lite"/>
    </source>
</evidence>
<dbReference type="AlphaFoldDB" id="A0A918KRL3"/>
<reference evidence="2" key="1">
    <citation type="journal article" date="2014" name="Int. J. Syst. Evol. Microbiol.">
        <title>Complete genome sequence of Corynebacterium casei LMG S-19264T (=DSM 44701T), isolated from a smear-ripened cheese.</title>
        <authorList>
            <consortium name="US DOE Joint Genome Institute (JGI-PGF)"/>
            <person name="Walter F."/>
            <person name="Albersmeier A."/>
            <person name="Kalinowski J."/>
            <person name="Ruckert C."/>
        </authorList>
    </citation>
    <scope>NUCLEOTIDE SEQUENCE</scope>
    <source>
        <strain evidence="2">JCM 4790</strain>
    </source>
</reference>
<dbReference type="Proteomes" id="UP000619244">
    <property type="component" value="Unassembled WGS sequence"/>
</dbReference>
<evidence type="ECO:0000313" key="2">
    <source>
        <dbReference type="EMBL" id="GGX74213.1"/>
    </source>
</evidence>
<proteinExistence type="predicted"/>
<feature type="compositionally biased region" description="Basic residues" evidence="1">
    <location>
        <begin position="20"/>
        <end position="29"/>
    </location>
</feature>
<feature type="compositionally biased region" description="Basic and acidic residues" evidence="1">
    <location>
        <begin position="51"/>
        <end position="75"/>
    </location>
</feature>
<gene>
    <name evidence="2" type="ORF">GCM10010358_30730</name>
</gene>
<sequence>MLTVFFPSYGFRHPPPCGRGRGKPRRAHRLSADPIRSVATPSGRRPSSSAVRRDRSRRTADGRRGRHGGSGERTGDGLPDTAGAHAVRVRVEYGDAPGTRGTALVRFSASTM</sequence>
<protein>
    <submittedName>
        <fullName evidence="2">Uncharacterized protein</fullName>
    </submittedName>
</protein>